<evidence type="ECO:0000256" key="1">
    <source>
        <dbReference type="ARBA" id="ARBA00022679"/>
    </source>
</evidence>
<proteinExistence type="predicted"/>
<dbReference type="OrthoDB" id="3561197at2"/>
<gene>
    <name evidence="2" type="ORF">EJ997_01900</name>
</gene>
<dbReference type="EMBL" id="CP034593">
    <property type="protein sequence ID" value="AZQ76276.1"/>
    <property type="molecule type" value="Genomic_DNA"/>
</dbReference>
<keyword evidence="3" id="KW-1185">Reference proteome</keyword>
<name>A0A3S9PV73_9ACTO</name>
<dbReference type="GO" id="GO:0008410">
    <property type="term" value="F:CoA-transferase activity"/>
    <property type="evidence" value="ECO:0007669"/>
    <property type="project" value="TreeGrafter"/>
</dbReference>
<accession>A0A3S9PV73</accession>
<evidence type="ECO:0000313" key="2">
    <source>
        <dbReference type="EMBL" id="AZQ76276.1"/>
    </source>
</evidence>
<dbReference type="Proteomes" id="UP000280344">
    <property type="component" value="Chromosome"/>
</dbReference>
<dbReference type="AlphaFoldDB" id="A0A3S9PV73"/>
<dbReference type="RefSeq" id="WP_126703085.1">
    <property type="nucleotide sequence ID" value="NZ_CP034593.1"/>
</dbReference>
<dbReference type="InterPro" id="IPR044855">
    <property type="entry name" value="CoA-Trfase_III_dom3_sf"/>
</dbReference>
<dbReference type="SUPFAM" id="SSF89796">
    <property type="entry name" value="CoA-transferase family III (CaiB/BaiF)"/>
    <property type="match status" value="1"/>
</dbReference>
<dbReference type="KEGG" id="flh:EJ997_01900"/>
<dbReference type="InterPro" id="IPR050483">
    <property type="entry name" value="CoA-transferase_III_domain"/>
</dbReference>
<organism evidence="2 3">
    <name type="scientific">Flaviflexus ciconiae</name>
    <dbReference type="NCBI Taxonomy" id="2496867"/>
    <lineage>
        <taxon>Bacteria</taxon>
        <taxon>Bacillati</taxon>
        <taxon>Actinomycetota</taxon>
        <taxon>Actinomycetes</taxon>
        <taxon>Actinomycetales</taxon>
        <taxon>Actinomycetaceae</taxon>
        <taxon>Flaviflexus</taxon>
    </lineage>
</organism>
<dbReference type="Gene3D" id="3.40.50.10540">
    <property type="entry name" value="Crotonobetainyl-coa:carnitine coa-transferase, domain 1"/>
    <property type="match status" value="1"/>
</dbReference>
<dbReference type="InterPro" id="IPR023606">
    <property type="entry name" value="CoA-Trfase_III_dom_1_sf"/>
</dbReference>
<dbReference type="InterPro" id="IPR003673">
    <property type="entry name" value="CoA-Trfase_fam_III"/>
</dbReference>
<sequence length="395" mass="43064">MGIKQKPLSGWRVVEFSHFIAAPSVGQALLDLGAEVIKVENPAGDPTRPTTGSAASSIFETFNHGKKSVVLDLNDPEDEEIAQRLALGADIVIHNISASSMERHGLGGEQLREQNPALIYGSIRGFPSNTSRAHDKGFDGIGQAETGMIWVNGTEESGPLKLPYNPVDVATGDSLLQGILAAIIQRLQTGEGTEVETSLFEGGLHAQTYYWGLFLQGGENPGRIGNREPAVAPAAEIHEVTDGYVIFSAYLPKHWEALCTVLDVPELIADPLFETNDRRLANQDELWKRLQSALDRKGWTVKQAGEAFDSIKIANGQVSSYQDIYDRGLLQESGQLAQIREDNRDPYYVFNAPYRFVGTDRPATAEVPPKLGAHTDEVIASVTADGWELDTRKVS</sequence>
<reference evidence="2 3" key="1">
    <citation type="submission" date="2018-12" db="EMBL/GenBank/DDBJ databases">
        <title>Complete genome sequence of Flaviflexus sp. H23T48.</title>
        <authorList>
            <person name="Bae J.-W."/>
            <person name="Lee J.-Y."/>
        </authorList>
    </citation>
    <scope>NUCLEOTIDE SEQUENCE [LARGE SCALE GENOMIC DNA]</scope>
    <source>
        <strain evidence="2 3">H23T48</strain>
    </source>
</reference>
<dbReference type="Gene3D" id="3.30.1540.10">
    <property type="entry name" value="formyl-coa transferase, domain 3"/>
    <property type="match status" value="1"/>
</dbReference>
<keyword evidence="1 2" id="KW-0808">Transferase</keyword>
<dbReference type="Pfam" id="PF02515">
    <property type="entry name" value="CoA_transf_3"/>
    <property type="match status" value="1"/>
</dbReference>
<dbReference type="PANTHER" id="PTHR48207:SF3">
    <property type="entry name" value="SUCCINATE--HYDROXYMETHYLGLUTARATE COA-TRANSFERASE"/>
    <property type="match status" value="1"/>
</dbReference>
<dbReference type="PANTHER" id="PTHR48207">
    <property type="entry name" value="SUCCINATE--HYDROXYMETHYLGLUTARATE COA-TRANSFERASE"/>
    <property type="match status" value="1"/>
</dbReference>
<evidence type="ECO:0000313" key="3">
    <source>
        <dbReference type="Proteomes" id="UP000280344"/>
    </source>
</evidence>
<protein>
    <submittedName>
        <fullName evidence="2">CoA transferase</fullName>
    </submittedName>
</protein>